<accession>A0A0F9UBC6</accession>
<reference evidence="2" key="1">
    <citation type="journal article" date="2015" name="Nature">
        <title>Complex archaea that bridge the gap between prokaryotes and eukaryotes.</title>
        <authorList>
            <person name="Spang A."/>
            <person name="Saw J.H."/>
            <person name="Jorgensen S.L."/>
            <person name="Zaremba-Niedzwiedzka K."/>
            <person name="Martijn J."/>
            <person name="Lind A.E."/>
            <person name="van Eijk R."/>
            <person name="Schleper C."/>
            <person name="Guy L."/>
            <person name="Ettema T.J."/>
        </authorList>
    </citation>
    <scope>NUCLEOTIDE SEQUENCE</scope>
</reference>
<gene>
    <name evidence="2" type="ORF">LCGC14_0228490</name>
</gene>
<dbReference type="AlphaFoldDB" id="A0A0F9UBC6"/>
<dbReference type="EMBL" id="LAZR01000110">
    <property type="protein sequence ID" value="KKN90480.1"/>
    <property type="molecule type" value="Genomic_DNA"/>
</dbReference>
<evidence type="ECO:0000256" key="1">
    <source>
        <dbReference type="SAM" id="MobiDB-lite"/>
    </source>
</evidence>
<feature type="compositionally biased region" description="Polar residues" evidence="1">
    <location>
        <begin position="161"/>
        <end position="173"/>
    </location>
</feature>
<comment type="caution">
    <text evidence="2">The sequence shown here is derived from an EMBL/GenBank/DDBJ whole genome shotgun (WGS) entry which is preliminary data.</text>
</comment>
<evidence type="ECO:0000313" key="2">
    <source>
        <dbReference type="EMBL" id="KKN90480.1"/>
    </source>
</evidence>
<protein>
    <submittedName>
        <fullName evidence="2">Uncharacterized protein</fullName>
    </submittedName>
</protein>
<organism evidence="2">
    <name type="scientific">marine sediment metagenome</name>
    <dbReference type="NCBI Taxonomy" id="412755"/>
    <lineage>
        <taxon>unclassified sequences</taxon>
        <taxon>metagenomes</taxon>
        <taxon>ecological metagenomes</taxon>
    </lineage>
</organism>
<feature type="region of interest" description="Disordered" evidence="1">
    <location>
        <begin position="147"/>
        <end position="187"/>
    </location>
</feature>
<sequence>MPGPLLPLVAAGIGAKLLLWNKRGVILKHVLRRQALAVIGEMETDRLRLYRSHRKDITGDSSAEVYRVTCNGEDKFAPRFGVDMNIFAIAPVESAPYLVAIPASLASYIALVKLDPVDILDAGFMGLMSAVRKEITKMSVETETAVPVAAKSQGENGEAASDSSKPAATSQTEKNAEGKALVPEDAPTSGQAAVLNQAVATPGQVLKGVSPQSIGACQRRGWIKLIGKKSDQLKSAKWRITDAGRTALAGYEK</sequence>
<proteinExistence type="predicted"/>
<name>A0A0F9UBC6_9ZZZZ</name>